<evidence type="ECO:0000313" key="3">
    <source>
        <dbReference type="Proteomes" id="UP000255467"/>
    </source>
</evidence>
<dbReference type="GO" id="GO:0003677">
    <property type="term" value="F:DNA binding"/>
    <property type="evidence" value="ECO:0007669"/>
    <property type="project" value="InterPro"/>
</dbReference>
<dbReference type="InterPro" id="IPR036162">
    <property type="entry name" value="Resolvase-like_N_sf"/>
</dbReference>
<dbReference type="EMBL" id="UGRY01000002">
    <property type="protein sequence ID" value="SUA73386.1"/>
    <property type="molecule type" value="Genomic_DNA"/>
</dbReference>
<organism evidence="2 3">
    <name type="scientific">Nocardia otitidiscaviarum</name>
    <dbReference type="NCBI Taxonomy" id="1823"/>
    <lineage>
        <taxon>Bacteria</taxon>
        <taxon>Bacillati</taxon>
        <taxon>Actinomycetota</taxon>
        <taxon>Actinomycetes</taxon>
        <taxon>Mycobacteriales</taxon>
        <taxon>Nocardiaceae</taxon>
        <taxon>Nocardia</taxon>
    </lineage>
</organism>
<keyword evidence="3" id="KW-1185">Reference proteome</keyword>
<dbReference type="Gene3D" id="3.40.50.1390">
    <property type="entry name" value="Resolvase, N-terminal catalytic domain"/>
    <property type="match status" value="1"/>
</dbReference>
<proteinExistence type="predicted"/>
<gene>
    <name evidence="2" type="ORF">NCTC1934_00827</name>
</gene>
<dbReference type="SUPFAM" id="SSF53041">
    <property type="entry name" value="Resolvase-like"/>
    <property type="match status" value="1"/>
</dbReference>
<feature type="domain" description="Resolvase/invertase-type recombinase catalytic" evidence="1">
    <location>
        <begin position="36"/>
        <end position="107"/>
    </location>
</feature>
<reference evidence="2 3" key="1">
    <citation type="submission" date="2018-06" db="EMBL/GenBank/DDBJ databases">
        <authorList>
            <consortium name="Pathogen Informatics"/>
            <person name="Doyle S."/>
        </authorList>
    </citation>
    <scope>NUCLEOTIDE SEQUENCE [LARGE SCALE GENOMIC DNA]</scope>
    <source>
        <strain evidence="2 3">NCTC1934</strain>
    </source>
</reference>
<evidence type="ECO:0000313" key="2">
    <source>
        <dbReference type="EMBL" id="SUA73386.1"/>
    </source>
</evidence>
<accession>A0A378Y842</accession>
<dbReference type="Proteomes" id="UP000255467">
    <property type="component" value="Unassembled WGS sequence"/>
</dbReference>
<protein>
    <recommendedName>
        <fullName evidence="1">Resolvase/invertase-type recombinase catalytic domain-containing protein</fullName>
    </recommendedName>
</protein>
<dbReference type="InterPro" id="IPR006119">
    <property type="entry name" value="Resolv_N"/>
</dbReference>
<name>A0A378Y842_9NOCA</name>
<dbReference type="PROSITE" id="PS51736">
    <property type="entry name" value="RECOMBINASES_3"/>
    <property type="match status" value="1"/>
</dbReference>
<dbReference type="GO" id="GO:0000150">
    <property type="term" value="F:DNA strand exchange activity"/>
    <property type="evidence" value="ECO:0007669"/>
    <property type="project" value="InterPro"/>
</dbReference>
<evidence type="ECO:0000259" key="1">
    <source>
        <dbReference type="PROSITE" id="PS51736"/>
    </source>
</evidence>
<dbReference type="AlphaFoldDB" id="A0A378Y842"/>
<sequence length="107" mass="12119">MRPNPFPQIGAPRIRKDCHVRVNVNLSGVRNTLPAMRIGNGRVSTRDQHPEAQHDVFTAAGCEQIFIDEASDKLASRPELIQLTRWRHCNGRVLGRTPQTRPVDVWS</sequence>